<sequence length="145" mass="16239">MKRLKDKYSTAYDMLNMSGFGWDDTHKYITVDGPEILEAYLKAFSVVLSRLGLWARFLSNDSKHDDWPLLHPSITFSPFTWLGLLYFGSTLDSLPVGHDGLAKGSLSLGDLDRGSDRTGPDRTRPIVAHALEGLDRSNWAPGLIW</sequence>
<evidence type="ECO:0000313" key="2">
    <source>
        <dbReference type="Proteomes" id="UP001280121"/>
    </source>
</evidence>
<dbReference type="EMBL" id="JANJYI010000006">
    <property type="protein sequence ID" value="KAK2645341.1"/>
    <property type="molecule type" value="Genomic_DNA"/>
</dbReference>
<evidence type="ECO:0000313" key="1">
    <source>
        <dbReference type="EMBL" id="KAK2645341.1"/>
    </source>
</evidence>
<reference evidence="1" key="1">
    <citation type="journal article" date="2023" name="Plant J.">
        <title>Genome sequences and population genomics provide insights into the demographic history, inbreeding, and mutation load of two 'living fossil' tree species of Dipteronia.</title>
        <authorList>
            <person name="Feng Y."/>
            <person name="Comes H.P."/>
            <person name="Chen J."/>
            <person name="Zhu S."/>
            <person name="Lu R."/>
            <person name="Zhang X."/>
            <person name="Li P."/>
            <person name="Qiu J."/>
            <person name="Olsen K.M."/>
            <person name="Qiu Y."/>
        </authorList>
    </citation>
    <scope>NUCLEOTIDE SEQUENCE</scope>
    <source>
        <strain evidence="1">KIB01</strain>
    </source>
</reference>
<comment type="caution">
    <text evidence="1">The sequence shown here is derived from an EMBL/GenBank/DDBJ whole genome shotgun (WGS) entry which is preliminary data.</text>
</comment>
<gene>
    <name evidence="1" type="ORF">Ddye_020536</name>
</gene>
<protein>
    <recommendedName>
        <fullName evidence="3">Myb/SANT-like domain-containing protein</fullName>
    </recommendedName>
</protein>
<organism evidence="1 2">
    <name type="scientific">Dipteronia dyeriana</name>
    <dbReference type="NCBI Taxonomy" id="168575"/>
    <lineage>
        <taxon>Eukaryota</taxon>
        <taxon>Viridiplantae</taxon>
        <taxon>Streptophyta</taxon>
        <taxon>Embryophyta</taxon>
        <taxon>Tracheophyta</taxon>
        <taxon>Spermatophyta</taxon>
        <taxon>Magnoliopsida</taxon>
        <taxon>eudicotyledons</taxon>
        <taxon>Gunneridae</taxon>
        <taxon>Pentapetalae</taxon>
        <taxon>rosids</taxon>
        <taxon>malvids</taxon>
        <taxon>Sapindales</taxon>
        <taxon>Sapindaceae</taxon>
        <taxon>Hippocastanoideae</taxon>
        <taxon>Acereae</taxon>
        <taxon>Dipteronia</taxon>
    </lineage>
</organism>
<dbReference type="Proteomes" id="UP001280121">
    <property type="component" value="Unassembled WGS sequence"/>
</dbReference>
<evidence type="ECO:0008006" key="3">
    <source>
        <dbReference type="Google" id="ProtNLM"/>
    </source>
</evidence>
<keyword evidence="2" id="KW-1185">Reference proteome</keyword>
<proteinExistence type="predicted"/>
<name>A0AAD9TZX8_9ROSI</name>
<dbReference type="AlphaFoldDB" id="A0AAD9TZX8"/>
<accession>A0AAD9TZX8</accession>